<evidence type="ECO:0000256" key="2">
    <source>
        <dbReference type="ARBA" id="ARBA00022741"/>
    </source>
</evidence>
<reference evidence="11" key="1">
    <citation type="submission" date="2025-08" db="UniProtKB">
        <authorList>
            <consortium name="RefSeq"/>
        </authorList>
    </citation>
    <scope>IDENTIFICATION</scope>
</reference>
<dbReference type="GO" id="GO:0051015">
    <property type="term" value="F:actin filament binding"/>
    <property type="evidence" value="ECO:0007669"/>
    <property type="project" value="TreeGrafter"/>
</dbReference>
<dbReference type="Gene3D" id="1.20.120.720">
    <property type="entry name" value="Myosin VI head, motor domain, U50 subdomain"/>
    <property type="match status" value="1"/>
</dbReference>
<proteinExistence type="inferred from homology"/>
<dbReference type="InterPro" id="IPR001609">
    <property type="entry name" value="Myosin_head_motor_dom-like"/>
</dbReference>
<organism evidence="10 11">
    <name type="scientific">Cyclospora cayetanensis</name>
    <dbReference type="NCBI Taxonomy" id="88456"/>
    <lineage>
        <taxon>Eukaryota</taxon>
        <taxon>Sar</taxon>
        <taxon>Alveolata</taxon>
        <taxon>Apicomplexa</taxon>
        <taxon>Conoidasida</taxon>
        <taxon>Coccidia</taxon>
        <taxon>Eucoccidiorida</taxon>
        <taxon>Eimeriorina</taxon>
        <taxon>Eimeriidae</taxon>
        <taxon>Cyclospora</taxon>
    </lineage>
</organism>
<keyword evidence="10" id="KW-1185">Reference proteome</keyword>
<feature type="domain" description="Myosin motor" evidence="9">
    <location>
        <begin position="63"/>
        <end position="737"/>
    </location>
</feature>
<dbReference type="GO" id="GO:0007015">
    <property type="term" value="P:actin filament organization"/>
    <property type="evidence" value="ECO:0007669"/>
    <property type="project" value="TreeGrafter"/>
</dbReference>
<dbReference type="PRINTS" id="PR00193">
    <property type="entry name" value="MYOSINHEAVY"/>
</dbReference>
<sequence>MQCWTPEGPAVAANPSLLFSRCVICPGSTSDKYILEQINPPSRDVFEVDPSSVFNANSEEDELAMPDIGMLSHKNVACVLSMLKTRYQARKIYTLAEPLLVAINPFEDLGNTTQKWIDYYRTAPNCLETEPHVFRTARQALSNMEEYNRSQTIVVSGESGAGKTEATKQVMRYFAACSTGDNRIQEAIMAGNPLLEAFGNAKTIRNNNSSRFGRFMQLSISSSEGIMHGAISNFLLEKVRLVSQEPNERSFHIFYQLLKGADAGMRQQYHLRNLEDYAFLTARSGGCFDIPGVDDREDFQELRQSFASMGLSQEDESTVFSILSGCLLIGNAKVTSHEMQGVPDAAFVSAESLAAIKEAADLLFVNSSALVEHILQKQTKIGNQVLQGPRTFREADMMIKSVAKHVYDQLFAWLVRFLNKAIAPDGEFGVFMGMLDIFGFEVFEQNSLEQLLINITNEHLQKHFIDIVFEIETKLYQSEGVPTEALVWTDNVRIMETLCGSRDSVFAIIEDTCLGLRATDEALCSMIVRKLANRGIVLPSRKDQRMKFVVRHTIADIEYSCDGFLEKNQDFLKRELLDTLKASHNPIMAQMFEGVIVEAGKIGKGSLIASQFLRSLNSMIGIIRETEPHFIRCLKPNETKRPLEWDAPKVLNQLFSLSILEALQLRQVGYSYRRRFDEFVKRFRWLDLGAAKSDADRRDVAEKILEECGLSREGWVIGKTMVFLKAETARALEILQIEKMVSFRPIVDFVQSAWKRILLKRNLQAIMPLLIRAESHCRRHLAVREHGELDLSPGFTEALLQGIDSVQQLKDERQRQREAQLQQQQEKRPSKKLTKEERLAQKVLQMYKSWDSMRGVQMTHGGFFPSELDYMKQKQSRPSTEGHLRETALSHVSPQDSFQDPGISYHIWRNIESLYQAPLTDHRLQNICTCVRDDMDRLYGHFWQVLVNRTDRFGLATAHVKGKRYLAKQHGVCKDGRVFSFNNIIFTCTKPSRKEIRLHEEAAEKSYLCCRKQDFSGLVRARKSLVPPYMLQDVSYVIGYLFHRFRDRKDWTGFAERLQSYLLGRYSDPHGGSWNVLVQEGSFLVTRLWAKHNRFFRVEVEDPQEEDIDSSRRCCITVMCFEACTVSQS</sequence>
<gene>
    <name evidence="11" type="primary">LOC34619270</name>
</gene>
<accession>A0A6P6S2F8</accession>
<evidence type="ECO:0000256" key="4">
    <source>
        <dbReference type="ARBA" id="ARBA00023123"/>
    </source>
</evidence>
<keyword evidence="2 7" id="KW-0547">Nucleotide-binding</keyword>
<evidence type="ECO:0000256" key="8">
    <source>
        <dbReference type="SAM" id="MobiDB-lite"/>
    </source>
</evidence>
<dbReference type="PANTHER" id="PTHR13140:SF270">
    <property type="entry name" value="MYOSIN-12"/>
    <property type="match status" value="1"/>
</dbReference>
<dbReference type="RefSeq" id="XP_026193989.1">
    <property type="nucleotide sequence ID" value="XM_026338204.1"/>
</dbReference>
<dbReference type="PANTHER" id="PTHR13140">
    <property type="entry name" value="MYOSIN"/>
    <property type="match status" value="1"/>
</dbReference>
<evidence type="ECO:0000313" key="11">
    <source>
        <dbReference type="RefSeq" id="XP_026193989.1"/>
    </source>
</evidence>
<feature type="binding site" evidence="7">
    <location>
        <begin position="157"/>
        <end position="164"/>
    </location>
    <ligand>
        <name>ATP</name>
        <dbReference type="ChEBI" id="CHEBI:30616"/>
    </ligand>
</feature>
<dbReference type="Gene3D" id="1.20.58.530">
    <property type="match status" value="1"/>
</dbReference>
<evidence type="ECO:0000256" key="7">
    <source>
        <dbReference type="PROSITE-ProRule" id="PRU00782"/>
    </source>
</evidence>
<evidence type="ECO:0000256" key="1">
    <source>
        <dbReference type="ARBA" id="ARBA00008314"/>
    </source>
</evidence>
<keyword evidence="6 7" id="KW-0009">Actin-binding</keyword>
<dbReference type="GO" id="GO:0000146">
    <property type="term" value="F:microfilament motor activity"/>
    <property type="evidence" value="ECO:0007669"/>
    <property type="project" value="TreeGrafter"/>
</dbReference>
<keyword evidence="3 7" id="KW-0067">ATP-binding</keyword>
<dbReference type="AlphaFoldDB" id="A0A6P6S2F8"/>
<dbReference type="Proteomes" id="UP000515125">
    <property type="component" value="Unplaced"/>
</dbReference>
<dbReference type="GO" id="GO:0016020">
    <property type="term" value="C:membrane"/>
    <property type="evidence" value="ECO:0007669"/>
    <property type="project" value="TreeGrafter"/>
</dbReference>
<evidence type="ECO:0000313" key="10">
    <source>
        <dbReference type="Proteomes" id="UP000515125"/>
    </source>
</evidence>
<dbReference type="GO" id="GO:0016459">
    <property type="term" value="C:myosin complex"/>
    <property type="evidence" value="ECO:0007669"/>
    <property type="project" value="UniProtKB-KW"/>
</dbReference>
<evidence type="ECO:0000256" key="5">
    <source>
        <dbReference type="ARBA" id="ARBA00023175"/>
    </source>
</evidence>
<name>A0A6P6S2F8_9EIME</name>
<dbReference type="Gene3D" id="6.20.240.20">
    <property type="match status" value="1"/>
</dbReference>
<comment type="similarity">
    <text evidence="1 7">Belongs to the TRAFAC class myosin-kinesin ATPase superfamily. Myosin family.</text>
</comment>
<keyword evidence="4 7" id="KW-0518">Myosin</keyword>
<dbReference type="CDD" id="cd14876">
    <property type="entry name" value="MYSc_Myo14"/>
    <property type="match status" value="1"/>
</dbReference>
<dbReference type="SMART" id="SM00242">
    <property type="entry name" value="MYSc"/>
    <property type="match status" value="1"/>
</dbReference>
<dbReference type="PROSITE" id="PS51456">
    <property type="entry name" value="MYOSIN_MOTOR"/>
    <property type="match status" value="1"/>
</dbReference>
<dbReference type="Gene3D" id="3.40.850.10">
    <property type="entry name" value="Kinesin motor domain"/>
    <property type="match status" value="1"/>
</dbReference>
<dbReference type="InterPro" id="IPR036044">
    <property type="entry name" value="MYSc_Myo14"/>
</dbReference>
<evidence type="ECO:0000256" key="6">
    <source>
        <dbReference type="ARBA" id="ARBA00023203"/>
    </source>
</evidence>
<dbReference type="Pfam" id="PF00063">
    <property type="entry name" value="Myosin_head"/>
    <property type="match status" value="1"/>
</dbReference>
<protein>
    <submittedName>
        <fullName evidence="11">Myosin-B/C</fullName>
    </submittedName>
</protein>
<dbReference type="GO" id="GO:0005737">
    <property type="term" value="C:cytoplasm"/>
    <property type="evidence" value="ECO:0007669"/>
    <property type="project" value="TreeGrafter"/>
</dbReference>
<dbReference type="InterPro" id="IPR036961">
    <property type="entry name" value="Kinesin_motor_dom_sf"/>
</dbReference>
<dbReference type="FunFam" id="1.10.10.820:FF:000001">
    <property type="entry name" value="Myosin heavy chain"/>
    <property type="match status" value="1"/>
</dbReference>
<feature type="region of interest" description="Disordered" evidence="8">
    <location>
        <begin position="811"/>
        <end position="835"/>
    </location>
</feature>
<dbReference type="GeneID" id="34619270"/>
<dbReference type="SUPFAM" id="SSF52540">
    <property type="entry name" value="P-loop containing nucleoside triphosphate hydrolases"/>
    <property type="match status" value="1"/>
</dbReference>
<feature type="compositionally biased region" description="Basic and acidic residues" evidence="8">
    <location>
        <begin position="825"/>
        <end position="835"/>
    </location>
</feature>
<evidence type="ECO:0000259" key="9">
    <source>
        <dbReference type="PROSITE" id="PS51456"/>
    </source>
</evidence>
<dbReference type="OrthoDB" id="346036at2759"/>
<feature type="region of interest" description="Actin-binding" evidence="7">
    <location>
        <begin position="616"/>
        <end position="638"/>
    </location>
</feature>
<evidence type="ECO:0000256" key="3">
    <source>
        <dbReference type="ARBA" id="ARBA00022840"/>
    </source>
</evidence>
<dbReference type="GO" id="GO:0005524">
    <property type="term" value="F:ATP binding"/>
    <property type="evidence" value="ECO:0007669"/>
    <property type="project" value="UniProtKB-UniRule"/>
</dbReference>
<keyword evidence="5 7" id="KW-0505">Motor protein</keyword>
<dbReference type="InterPro" id="IPR027417">
    <property type="entry name" value="P-loop_NTPase"/>
</dbReference>
<dbReference type="Gene3D" id="1.10.10.820">
    <property type="match status" value="1"/>
</dbReference>